<keyword evidence="1" id="KW-0732">Signal</keyword>
<organism evidence="2 3">
    <name type="scientific">Pseudozyma flocculosa</name>
    <dbReference type="NCBI Taxonomy" id="84751"/>
    <lineage>
        <taxon>Eukaryota</taxon>
        <taxon>Fungi</taxon>
        <taxon>Dikarya</taxon>
        <taxon>Basidiomycota</taxon>
        <taxon>Ustilaginomycotina</taxon>
        <taxon>Ustilaginomycetes</taxon>
        <taxon>Ustilaginales</taxon>
        <taxon>Ustilaginaceae</taxon>
        <taxon>Pseudozyma</taxon>
    </lineage>
</organism>
<dbReference type="EMBL" id="OOIP01000010">
    <property type="protein sequence ID" value="SPO38452.1"/>
    <property type="molecule type" value="Genomic_DNA"/>
</dbReference>
<feature type="chain" id="PRO_5023116242" evidence="1">
    <location>
        <begin position="21"/>
        <end position="264"/>
    </location>
</feature>
<gene>
    <name evidence="2" type="ORF">PSFLO_03930</name>
</gene>
<keyword evidence="3" id="KW-1185">Reference proteome</keyword>
<evidence type="ECO:0000313" key="2">
    <source>
        <dbReference type="EMBL" id="SPO38452.1"/>
    </source>
</evidence>
<evidence type="ECO:0000313" key="3">
    <source>
        <dbReference type="Proteomes" id="UP000323386"/>
    </source>
</evidence>
<protein>
    <submittedName>
        <fullName evidence="2">Uncharacterized protein</fullName>
    </submittedName>
</protein>
<sequence>MKTLSLLAILLPLFARSTVAVNPAPGESENIYVSGPLSLDYYNGQALLCNTQPWRLVKNAPGFPSANIECGSGGNCDWTLQCGQTPGKGCLFSSSPVKNKTTGRYCYSHQVKGTTFGVDGDPSDLGVSDMILSNSNIHGNSYGALARCRATGACQICSSLAKRLMPPLSALSAPLPVDILPASSRRSARCSRSCAAAVAAGNWQVATFAPLTARWAEEYHGGEPSGWAGRARMCAHPTTSISRIRQAPALIGCKGLICADLEGS</sequence>
<proteinExistence type="predicted"/>
<dbReference type="Proteomes" id="UP000323386">
    <property type="component" value="Unassembled WGS sequence"/>
</dbReference>
<evidence type="ECO:0000256" key="1">
    <source>
        <dbReference type="SAM" id="SignalP"/>
    </source>
</evidence>
<feature type="signal peptide" evidence="1">
    <location>
        <begin position="1"/>
        <end position="20"/>
    </location>
</feature>
<dbReference type="AlphaFoldDB" id="A0A5C3F2C2"/>
<reference evidence="2 3" key="1">
    <citation type="submission" date="2018-03" db="EMBL/GenBank/DDBJ databases">
        <authorList>
            <person name="Guldener U."/>
        </authorList>
    </citation>
    <scope>NUCLEOTIDE SEQUENCE [LARGE SCALE GENOMIC DNA]</scope>
    <source>
        <strain evidence="2 3">DAOM196992</strain>
    </source>
</reference>
<accession>A0A5C3F2C2</accession>
<name>A0A5C3F2C2_9BASI</name>